<accession>A0A9D2RMX6</accession>
<keyword evidence="1" id="KW-0119">Carbohydrate metabolism</keyword>
<feature type="region of interest" description="Disordered" evidence="2">
    <location>
        <begin position="1"/>
        <end position="33"/>
    </location>
</feature>
<evidence type="ECO:0000256" key="1">
    <source>
        <dbReference type="ARBA" id="ARBA00023277"/>
    </source>
</evidence>
<dbReference type="EMBL" id="DWZH01000025">
    <property type="protein sequence ID" value="HJB09575.1"/>
    <property type="molecule type" value="Genomic_DNA"/>
</dbReference>
<feature type="compositionally biased region" description="Low complexity" evidence="2">
    <location>
        <begin position="1"/>
        <end position="21"/>
    </location>
</feature>
<protein>
    <submittedName>
        <fullName evidence="4">Sugar phosphate isomerase/epimerase</fullName>
    </submittedName>
</protein>
<dbReference type="InterPro" id="IPR050312">
    <property type="entry name" value="IolE/XylAMocC-like"/>
</dbReference>
<feature type="domain" description="Xylose isomerase-like TIM barrel" evidence="3">
    <location>
        <begin position="49"/>
        <end position="288"/>
    </location>
</feature>
<proteinExistence type="predicted"/>
<dbReference type="PANTHER" id="PTHR12110">
    <property type="entry name" value="HYDROXYPYRUVATE ISOMERASE"/>
    <property type="match status" value="1"/>
</dbReference>
<dbReference type="AlphaFoldDB" id="A0A9D2RMX6"/>
<evidence type="ECO:0000259" key="3">
    <source>
        <dbReference type="Pfam" id="PF01261"/>
    </source>
</evidence>
<dbReference type="InterPro" id="IPR013022">
    <property type="entry name" value="Xyl_isomerase-like_TIM-brl"/>
</dbReference>
<dbReference type="Proteomes" id="UP000823823">
    <property type="component" value="Unassembled WGS sequence"/>
</dbReference>
<dbReference type="InterPro" id="IPR036237">
    <property type="entry name" value="Xyl_isomerase-like_sf"/>
</dbReference>
<dbReference type="Gene3D" id="3.20.20.150">
    <property type="entry name" value="Divalent-metal-dependent TIM barrel enzymes"/>
    <property type="match status" value="1"/>
</dbReference>
<evidence type="ECO:0000313" key="4">
    <source>
        <dbReference type="EMBL" id="HJB09575.1"/>
    </source>
</evidence>
<evidence type="ECO:0000256" key="2">
    <source>
        <dbReference type="SAM" id="MobiDB-lite"/>
    </source>
</evidence>
<reference evidence="4" key="1">
    <citation type="journal article" date="2021" name="PeerJ">
        <title>Extensive microbial diversity within the chicken gut microbiome revealed by metagenomics and culture.</title>
        <authorList>
            <person name="Gilroy R."/>
            <person name="Ravi A."/>
            <person name="Getino M."/>
            <person name="Pursley I."/>
            <person name="Horton D.L."/>
            <person name="Alikhan N.F."/>
            <person name="Baker D."/>
            <person name="Gharbi K."/>
            <person name="Hall N."/>
            <person name="Watson M."/>
            <person name="Adriaenssens E.M."/>
            <person name="Foster-Nyarko E."/>
            <person name="Jarju S."/>
            <person name="Secka A."/>
            <person name="Antonio M."/>
            <person name="Oren A."/>
            <person name="Chaudhuri R.R."/>
            <person name="La Ragione R."/>
            <person name="Hildebrand F."/>
            <person name="Pallen M.J."/>
        </authorList>
    </citation>
    <scope>NUCLEOTIDE SEQUENCE</scope>
    <source>
        <strain evidence="4">ChiHjej13B12-24818</strain>
    </source>
</reference>
<dbReference type="SUPFAM" id="SSF51658">
    <property type="entry name" value="Xylose isomerase-like"/>
    <property type="match status" value="1"/>
</dbReference>
<sequence>MTPTSASPGSAAPSPSARPAAPTVPPNGAPRLSINRWTCRTTPIQEFLEATAANGIESVGLWRQDVEEVGLDALRRRADDAGLRVTSLCRGGFLTVAGGAERTAALDDNRRAIDETLALGAPTLVMVVGGVTREDKDIAAARARVAENIAALAPYAEDAGVTLSLEPMHPMFAADRAVLSTTDQALDIAEQVDSPAVGVVVDTYHVWWDPNLAGAIQRAAAADRLLCYQVCDWNLPLAAEPLFSRGYMGDGFIDFPAITKMVAASGYSGDIEVEIFNEDVWATPAHEAIGIVKERYQQLVLPHA</sequence>
<comment type="caution">
    <text evidence="4">The sequence shown here is derived from an EMBL/GenBank/DDBJ whole genome shotgun (WGS) entry which is preliminary data.</text>
</comment>
<evidence type="ECO:0000313" key="5">
    <source>
        <dbReference type="Proteomes" id="UP000823823"/>
    </source>
</evidence>
<dbReference type="Pfam" id="PF01261">
    <property type="entry name" value="AP_endonuc_2"/>
    <property type="match status" value="1"/>
</dbReference>
<organism evidence="4 5">
    <name type="scientific">Candidatus Brachybacterium merdavium</name>
    <dbReference type="NCBI Taxonomy" id="2838513"/>
    <lineage>
        <taxon>Bacteria</taxon>
        <taxon>Bacillati</taxon>
        <taxon>Actinomycetota</taxon>
        <taxon>Actinomycetes</taxon>
        <taxon>Micrococcales</taxon>
        <taxon>Dermabacteraceae</taxon>
        <taxon>Brachybacterium</taxon>
    </lineage>
</organism>
<name>A0A9D2RMX6_9MICO</name>
<reference evidence="4" key="2">
    <citation type="submission" date="2021-04" db="EMBL/GenBank/DDBJ databases">
        <authorList>
            <person name="Gilroy R."/>
        </authorList>
    </citation>
    <scope>NUCLEOTIDE SEQUENCE</scope>
    <source>
        <strain evidence="4">ChiHjej13B12-24818</strain>
    </source>
</reference>
<keyword evidence="4" id="KW-0413">Isomerase</keyword>
<gene>
    <name evidence="4" type="ORF">H9786_03430</name>
</gene>
<dbReference type="PANTHER" id="PTHR12110:SF52">
    <property type="entry name" value="XYLOSE ISOMERASE"/>
    <property type="match status" value="1"/>
</dbReference>
<dbReference type="GO" id="GO:0016853">
    <property type="term" value="F:isomerase activity"/>
    <property type="evidence" value="ECO:0007669"/>
    <property type="project" value="UniProtKB-KW"/>
</dbReference>